<dbReference type="EMBL" id="GBXM01047730">
    <property type="protein sequence ID" value="JAH60847.1"/>
    <property type="molecule type" value="Transcribed_RNA"/>
</dbReference>
<accession>A0A0E9U535</accession>
<name>A0A0E9U535_ANGAN</name>
<reference evidence="1" key="1">
    <citation type="submission" date="2014-11" db="EMBL/GenBank/DDBJ databases">
        <authorList>
            <person name="Amaro Gonzalez C."/>
        </authorList>
    </citation>
    <scope>NUCLEOTIDE SEQUENCE</scope>
</reference>
<sequence length="50" mass="5479">MTLIKSGRGKGSCGTSFKWIKSSVSRPCSPSADLIFLKKYVCRCEKAHGE</sequence>
<reference evidence="1" key="2">
    <citation type="journal article" date="2015" name="Fish Shellfish Immunol.">
        <title>Early steps in the European eel (Anguilla anguilla)-Vibrio vulnificus interaction in the gills: Role of the RtxA13 toxin.</title>
        <authorList>
            <person name="Callol A."/>
            <person name="Pajuelo D."/>
            <person name="Ebbesson L."/>
            <person name="Teles M."/>
            <person name="MacKenzie S."/>
            <person name="Amaro C."/>
        </authorList>
    </citation>
    <scope>NUCLEOTIDE SEQUENCE</scope>
</reference>
<organism evidence="1">
    <name type="scientific">Anguilla anguilla</name>
    <name type="common">European freshwater eel</name>
    <name type="synonym">Muraena anguilla</name>
    <dbReference type="NCBI Taxonomy" id="7936"/>
    <lineage>
        <taxon>Eukaryota</taxon>
        <taxon>Metazoa</taxon>
        <taxon>Chordata</taxon>
        <taxon>Craniata</taxon>
        <taxon>Vertebrata</taxon>
        <taxon>Euteleostomi</taxon>
        <taxon>Actinopterygii</taxon>
        <taxon>Neopterygii</taxon>
        <taxon>Teleostei</taxon>
        <taxon>Anguilliformes</taxon>
        <taxon>Anguillidae</taxon>
        <taxon>Anguilla</taxon>
    </lineage>
</organism>
<evidence type="ECO:0000313" key="1">
    <source>
        <dbReference type="EMBL" id="JAH60847.1"/>
    </source>
</evidence>
<proteinExistence type="predicted"/>
<dbReference type="AlphaFoldDB" id="A0A0E9U535"/>
<protein>
    <submittedName>
        <fullName evidence="1">Uncharacterized protein</fullName>
    </submittedName>
</protein>